<organism evidence="4 5">
    <name type="scientific">Halomonas piscis</name>
    <dbReference type="NCBI Taxonomy" id="3031727"/>
    <lineage>
        <taxon>Bacteria</taxon>
        <taxon>Pseudomonadati</taxon>
        <taxon>Pseudomonadota</taxon>
        <taxon>Gammaproteobacteria</taxon>
        <taxon>Oceanospirillales</taxon>
        <taxon>Halomonadaceae</taxon>
        <taxon>Halomonas</taxon>
    </lineage>
</organism>
<evidence type="ECO:0000256" key="1">
    <source>
        <dbReference type="ARBA" id="ARBA00022660"/>
    </source>
</evidence>
<dbReference type="InterPro" id="IPR036927">
    <property type="entry name" value="Cyt_c_oxase-like_su1_sf"/>
</dbReference>
<dbReference type="RefSeq" id="WP_311885404.1">
    <property type="nucleotide sequence ID" value="NZ_CP119391.1"/>
</dbReference>
<dbReference type="SUPFAM" id="SSF81442">
    <property type="entry name" value="Cytochrome c oxidase subunit I-like"/>
    <property type="match status" value="1"/>
</dbReference>
<accession>A0ABY9Z3S2</accession>
<feature type="transmembrane region" description="Helical" evidence="2">
    <location>
        <begin position="363"/>
        <end position="380"/>
    </location>
</feature>
<feature type="transmembrane region" description="Helical" evidence="2">
    <location>
        <begin position="226"/>
        <end position="246"/>
    </location>
</feature>
<sequence>MNFTIGSLLAFSFAASLLAVIALIWAISTHQFRITESDARTVFEDDDEAGKLDDPTSPHSERLATQDPRLTRDWHRLLIVMFVTATAWLVFGSVFGVIASLKLHLPDWLTGSAPLTFGRMRTLHLNSVIYGFLSLGGIGTAMWLVPTLFKTPLRKPRLGLVGAAIWNLGLLAGVTAIARGWTDGLEWLEIPWQFDILLALGGACFAVPLLFTAAARRVNHIYVTGWYYMAGLVWFPALFIMANMPVHTGAQQATANWWFAHNVLGLWLTPLGLGAAYYFIPKIIGKPIYSYRLSLLGFWALALFYSQVGMHHLVGGPIPTWVVSLSIVQSVMMVVPVIAVAINQHTLSLGNLWAWRESLPLRFVALGAIMYTLASLQGSLEAVRAFSTVAHFTHYTVGHAHLGAYAFVALVLFGGIYYMLPRITGRAWPMPWAISLHFWLVVVGFAIYFFALTIGGWLQGLAMVDASREWLESMELTVPYLAGRSLGGTLMTLGHFVFAANLAVLFLGPRRHFEETPQAEETQSPRPAQESEA</sequence>
<feature type="transmembrane region" description="Helical" evidence="2">
    <location>
        <begin position="291"/>
        <end position="308"/>
    </location>
</feature>
<keyword evidence="2" id="KW-1133">Transmembrane helix</keyword>
<dbReference type="PANTHER" id="PTHR10422">
    <property type="entry name" value="CYTOCHROME C OXIDASE SUBUNIT 1"/>
    <property type="match status" value="1"/>
</dbReference>
<feature type="transmembrane region" description="Helical" evidence="2">
    <location>
        <begin position="6"/>
        <end position="27"/>
    </location>
</feature>
<dbReference type="EMBL" id="CP119391">
    <property type="protein sequence ID" value="WNK21350.1"/>
    <property type="molecule type" value="Genomic_DNA"/>
</dbReference>
<dbReference type="PANTHER" id="PTHR10422:SF29">
    <property type="entry name" value="CYTOCHROME C OXIDASE SUBUNIT 1 HOMOLOG, BACTEROID"/>
    <property type="match status" value="1"/>
</dbReference>
<keyword evidence="5" id="KW-1185">Reference proteome</keyword>
<evidence type="ECO:0000256" key="2">
    <source>
        <dbReference type="SAM" id="Phobius"/>
    </source>
</evidence>
<keyword evidence="2" id="KW-0812">Transmembrane</keyword>
<feature type="transmembrane region" description="Helical" evidence="2">
    <location>
        <begin position="258"/>
        <end position="279"/>
    </location>
</feature>
<dbReference type="PROSITE" id="PS50855">
    <property type="entry name" value="COX1"/>
    <property type="match status" value="1"/>
</dbReference>
<keyword evidence="2" id="KW-0472">Membrane</keyword>
<keyword evidence="1" id="KW-0249">Electron transport</keyword>
<keyword evidence="1" id="KW-0679">Respiratory chain</keyword>
<feature type="transmembrane region" description="Helical" evidence="2">
    <location>
        <begin position="478"/>
        <end position="507"/>
    </location>
</feature>
<dbReference type="Pfam" id="PF00115">
    <property type="entry name" value="COX1"/>
    <property type="match status" value="1"/>
</dbReference>
<feature type="transmembrane region" description="Helical" evidence="2">
    <location>
        <begin position="190"/>
        <end position="214"/>
    </location>
</feature>
<dbReference type="InterPro" id="IPR023616">
    <property type="entry name" value="Cyt_c_oxase-like_su1_dom"/>
</dbReference>
<feature type="transmembrane region" description="Helical" evidence="2">
    <location>
        <begin position="432"/>
        <end position="458"/>
    </location>
</feature>
<proteinExistence type="predicted"/>
<name>A0ABY9Z3S2_9GAMM</name>
<evidence type="ECO:0000313" key="4">
    <source>
        <dbReference type="EMBL" id="WNK21350.1"/>
    </source>
</evidence>
<evidence type="ECO:0000259" key="3">
    <source>
        <dbReference type="PROSITE" id="PS50855"/>
    </source>
</evidence>
<feature type="transmembrane region" description="Helical" evidence="2">
    <location>
        <begin position="77"/>
        <end position="103"/>
    </location>
</feature>
<dbReference type="Proteomes" id="UP001301869">
    <property type="component" value="Chromosome"/>
</dbReference>
<feature type="transmembrane region" description="Helical" evidence="2">
    <location>
        <begin position="400"/>
        <end position="420"/>
    </location>
</feature>
<keyword evidence="1" id="KW-0813">Transport</keyword>
<feature type="transmembrane region" description="Helical" evidence="2">
    <location>
        <begin position="158"/>
        <end position="178"/>
    </location>
</feature>
<evidence type="ECO:0000313" key="5">
    <source>
        <dbReference type="Proteomes" id="UP001301869"/>
    </source>
</evidence>
<feature type="transmembrane region" description="Helical" evidence="2">
    <location>
        <begin position="320"/>
        <end position="342"/>
    </location>
</feature>
<dbReference type="InterPro" id="IPR000883">
    <property type="entry name" value="Cyt_C_Oxase_1"/>
</dbReference>
<dbReference type="Gene3D" id="1.20.210.10">
    <property type="entry name" value="Cytochrome c oxidase-like, subunit I domain"/>
    <property type="match status" value="1"/>
</dbReference>
<feature type="domain" description="Cytochrome oxidase subunit I profile" evidence="3">
    <location>
        <begin position="257"/>
        <end position="507"/>
    </location>
</feature>
<gene>
    <name evidence="4" type="ORF">P1P91_06660</name>
</gene>
<protein>
    <submittedName>
        <fullName evidence="4">Cbb3-type cytochrome c oxidase subunit I</fullName>
    </submittedName>
</protein>
<feature type="transmembrane region" description="Helical" evidence="2">
    <location>
        <begin position="123"/>
        <end position="146"/>
    </location>
</feature>
<reference evidence="4 5" key="1">
    <citation type="submission" date="2023-03" db="EMBL/GenBank/DDBJ databases">
        <title>Halomonas sp. nov., isolated from Korean tranditional fermented seafood 'Jeotgal'.</title>
        <authorList>
            <person name="Kim B."/>
            <person name="Shin N.-R."/>
        </authorList>
    </citation>
    <scope>NUCLEOTIDE SEQUENCE [LARGE SCALE GENOMIC DNA]</scope>
    <source>
        <strain evidence="4 5">SG2L-4</strain>
    </source>
</reference>